<name>A0A177AWB6_9BILA</name>
<dbReference type="Proteomes" id="UP000078046">
    <property type="component" value="Unassembled WGS sequence"/>
</dbReference>
<dbReference type="GO" id="GO:0005525">
    <property type="term" value="F:GTP binding"/>
    <property type="evidence" value="ECO:0007669"/>
    <property type="project" value="UniProtKB-KW"/>
</dbReference>
<dbReference type="Gene3D" id="3.40.50.300">
    <property type="entry name" value="P-loop containing nucleotide triphosphate hydrolases"/>
    <property type="match status" value="1"/>
</dbReference>
<dbReference type="InterPro" id="IPR009019">
    <property type="entry name" value="KH_sf_prok-type"/>
</dbReference>
<dbReference type="GO" id="GO:0019843">
    <property type="term" value="F:rRNA binding"/>
    <property type="evidence" value="ECO:0007669"/>
    <property type="project" value="TreeGrafter"/>
</dbReference>
<comment type="similarity">
    <text evidence="1">Belongs to the TRAFAC class TrmE-Era-EngA-EngB-Septin-like GTPase superfamily. Era GTPase family.</text>
</comment>
<dbReference type="AlphaFoldDB" id="A0A177AWB6"/>
<comment type="caution">
    <text evidence="7">The sequence shown here is derived from an EMBL/GenBank/DDBJ whole genome shotgun (WGS) entry which is preliminary data.</text>
</comment>
<dbReference type="InterPro" id="IPR005662">
    <property type="entry name" value="GTPase_Era-like"/>
</dbReference>
<evidence type="ECO:0000256" key="1">
    <source>
        <dbReference type="ARBA" id="ARBA00007921"/>
    </source>
</evidence>
<dbReference type="EMBL" id="LWCA01000981">
    <property type="protein sequence ID" value="OAF66279.1"/>
    <property type="molecule type" value="Genomic_DNA"/>
</dbReference>
<dbReference type="InterPro" id="IPR006073">
    <property type="entry name" value="GTP-bd"/>
</dbReference>
<sequence>MLTKFFSFMAIKVLRKMVNCKSAKISIIGLPNCGKSTICNLLGGWKFSAVSKKVHTTIKNVKAVVNQDGFQMTLIDTPGLISVDDITKYNLNKEIIKLPEESILEADIVMLIVDVSNENSIQFSDQMSRNVVSRFIHNPESYGKSKSPGRPKKLTSKMESHIIRDASSGQYTARKIIQNLELDVKLRTVQQVDILKEKIKLLDYTRLLTNGNLKCNTALKSQFSSLTEIKENDIKHWPFFDRVFMASAKKKSGIQDIIVFRNYIYENTIDRNENVYNRATNQSEVEIIKNIIREAMLETLPQEIPYTVVPKIKTINQMEDCLDISVSLSCPNNRCMSSLLCYEGRNIKNIVAIAKTQLSNAFRVNVMLKVSAIVDKKNEKIESK</sequence>
<dbReference type="GO" id="GO:0043024">
    <property type="term" value="F:ribosomal small subunit binding"/>
    <property type="evidence" value="ECO:0007669"/>
    <property type="project" value="TreeGrafter"/>
</dbReference>
<dbReference type="GO" id="GO:0000028">
    <property type="term" value="P:ribosomal small subunit assembly"/>
    <property type="evidence" value="ECO:0007669"/>
    <property type="project" value="TreeGrafter"/>
</dbReference>
<dbReference type="GO" id="GO:0005759">
    <property type="term" value="C:mitochondrial matrix"/>
    <property type="evidence" value="ECO:0007669"/>
    <property type="project" value="TreeGrafter"/>
</dbReference>
<keyword evidence="3" id="KW-0547">Nucleotide-binding</keyword>
<dbReference type="Pfam" id="PF01926">
    <property type="entry name" value="MMR_HSR1"/>
    <property type="match status" value="1"/>
</dbReference>
<protein>
    <recommendedName>
        <fullName evidence="2">GTPase Era, mitochondrial</fullName>
    </recommendedName>
    <alternativeName>
        <fullName evidence="5">ERA-like protein 1</fullName>
    </alternativeName>
</protein>
<dbReference type="InterPro" id="IPR005225">
    <property type="entry name" value="Small_GTP-bd"/>
</dbReference>
<keyword evidence="4" id="KW-0342">GTP-binding</keyword>
<proteinExistence type="inferred from homology"/>
<reference evidence="7 8" key="1">
    <citation type="submission" date="2016-04" db="EMBL/GenBank/DDBJ databases">
        <title>The genome of Intoshia linei affirms orthonectids as highly simplified spiralians.</title>
        <authorList>
            <person name="Mikhailov K.V."/>
            <person name="Slusarev G.S."/>
            <person name="Nikitin M.A."/>
            <person name="Logacheva M.D."/>
            <person name="Penin A."/>
            <person name="Aleoshin V."/>
            <person name="Panchin Y.V."/>
        </authorList>
    </citation>
    <scope>NUCLEOTIDE SEQUENCE [LARGE SCALE GENOMIC DNA]</scope>
    <source>
        <strain evidence="7">Intl2013</strain>
        <tissue evidence="7">Whole animal</tissue>
    </source>
</reference>
<dbReference type="InterPro" id="IPR027417">
    <property type="entry name" value="P-loop_NTPase"/>
</dbReference>
<evidence type="ECO:0000313" key="7">
    <source>
        <dbReference type="EMBL" id="OAF66279.1"/>
    </source>
</evidence>
<accession>A0A177AWB6</accession>
<evidence type="ECO:0000256" key="3">
    <source>
        <dbReference type="ARBA" id="ARBA00022741"/>
    </source>
</evidence>
<evidence type="ECO:0000256" key="2">
    <source>
        <dbReference type="ARBA" id="ARBA00019149"/>
    </source>
</evidence>
<dbReference type="Gene3D" id="3.30.300.20">
    <property type="match status" value="1"/>
</dbReference>
<dbReference type="PANTHER" id="PTHR42698:SF1">
    <property type="entry name" value="GTPASE ERA, MITOCHONDRIAL"/>
    <property type="match status" value="1"/>
</dbReference>
<evidence type="ECO:0000259" key="6">
    <source>
        <dbReference type="Pfam" id="PF01926"/>
    </source>
</evidence>
<dbReference type="SUPFAM" id="SSF52540">
    <property type="entry name" value="P-loop containing nucleoside triphosphate hydrolases"/>
    <property type="match status" value="1"/>
</dbReference>
<dbReference type="InterPro" id="IPR015946">
    <property type="entry name" value="KH_dom-like_a/b"/>
</dbReference>
<keyword evidence="8" id="KW-1185">Reference proteome</keyword>
<dbReference type="NCBIfam" id="TIGR00231">
    <property type="entry name" value="small_GTP"/>
    <property type="match status" value="1"/>
</dbReference>
<dbReference type="SUPFAM" id="SSF54814">
    <property type="entry name" value="Prokaryotic type KH domain (KH-domain type II)"/>
    <property type="match status" value="1"/>
</dbReference>
<organism evidence="7 8">
    <name type="scientific">Intoshia linei</name>
    <dbReference type="NCBI Taxonomy" id="1819745"/>
    <lineage>
        <taxon>Eukaryota</taxon>
        <taxon>Metazoa</taxon>
        <taxon>Spiralia</taxon>
        <taxon>Lophotrochozoa</taxon>
        <taxon>Mesozoa</taxon>
        <taxon>Orthonectida</taxon>
        <taxon>Rhopaluridae</taxon>
        <taxon>Intoshia</taxon>
    </lineage>
</organism>
<dbReference type="PANTHER" id="PTHR42698">
    <property type="entry name" value="GTPASE ERA"/>
    <property type="match status" value="1"/>
</dbReference>
<evidence type="ECO:0000256" key="4">
    <source>
        <dbReference type="ARBA" id="ARBA00023134"/>
    </source>
</evidence>
<evidence type="ECO:0000256" key="5">
    <source>
        <dbReference type="ARBA" id="ARBA00030975"/>
    </source>
</evidence>
<gene>
    <name evidence="7" type="ORF">A3Q56_05992</name>
</gene>
<evidence type="ECO:0000313" key="8">
    <source>
        <dbReference type="Proteomes" id="UP000078046"/>
    </source>
</evidence>
<feature type="domain" description="G" evidence="6">
    <location>
        <begin position="24"/>
        <end position="124"/>
    </location>
</feature>
<dbReference type="OrthoDB" id="8954335at2759"/>